<dbReference type="Proteomes" id="UP000677616">
    <property type="component" value="Chromosome"/>
</dbReference>
<sequence>MSTNLFEYKDGAFYVIQSGQEIDLADIGSKLLLDVDWNPLSGLDYVWNSIFNGVIWLAKFFFEIYVKLYDVLGAGTGAVDDLIEKVINQNATFFETVFNAIVPYAVVFLFLYALYMQVTRRGSIFKIMLVGIFTMSFVRAAYIPLGNGETGVSMVYNRVSTTIDDIASSVMDGFTGSSDNQALVTYFEEVMWKPYQGMNADMSKDGKYNLTDDQLIALFGYRDGNDDYRILGELIKNVVGTKEEPIVKNIRTLGNKFAYILVMFVEVNLFGIVLVAFSIFGFFLKTSVLFIFYFLPFLLLIAIFPFFSQVIFNTSKTVAGALLISGLVGIFSTLFMLFNTSLNDFYLLLFGGSIIMSVFMRAVTYYLMWRFRGWIGRLFTRGRLAPAGRILNTFKQKTIQTASKGLEMLQKPTRGGMLLATAGTKIGYDMVSKGYQHISTNRSVNRKMRAGDSFEVASLKTERDKEVKFLKRSESRQKIADMKHKGQVLIHDLMSKGYRQDSLESREHQEKSLSAQNKIAAGRLDLTNRRQRIKRLNNAIQFRRATEKFRKSETKPLKFHDPSGFDKSVLQKVPSVKVRSSEAQLNSETKPSVSGSIPSVKVKPLKSPTRSESTSSLFQSTPSIKTKTSLESRSVFVDFRKKKILSNSRSEKQSTSTSVLGRLKRKERI</sequence>
<evidence type="ECO:0000313" key="4">
    <source>
        <dbReference type="Proteomes" id="UP000677616"/>
    </source>
</evidence>
<keyword evidence="4" id="KW-1185">Reference proteome</keyword>
<evidence type="ECO:0000313" key="3">
    <source>
        <dbReference type="EMBL" id="QUE53549.1"/>
    </source>
</evidence>
<gene>
    <name evidence="3" type="ORF">INT76_06705</name>
</gene>
<feature type="compositionally biased region" description="Polar residues" evidence="1">
    <location>
        <begin position="608"/>
        <end position="627"/>
    </location>
</feature>
<feature type="region of interest" description="Disordered" evidence="1">
    <location>
        <begin position="579"/>
        <end position="627"/>
    </location>
</feature>
<dbReference type="RefSeq" id="WP_212569722.1">
    <property type="nucleotide sequence ID" value="NZ_CP073084.1"/>
</dbReference>
<keyword evidence="2" id="KW-0472">Membrane</keyword>
<keyword evidence="2" id="KW-1133">Transmembrane helix</keyword>
<evidence type="ECO:0008006" key="5">
    <source>
        <dbReference type="Google" id="ProtNLM"/>
    </source>
</evidence>
<feature type="transmembrane region" description="Helical" evidence="2">
    <location>
        <begin position="345"/>
        <end position="368"/>
    </location>
</feature>
<evidence type="ECO:0000256" key="1">
    <source>
        <dbReference type="SAM" id="MobiDB-lite"/>
    </source>
</evidence>
<feature type="transmembrane region" description="Helical" evidence="2">
    <location>
        <begin position="124"/>
        <end position="145"/>
    </location>
</feature>
<feature type="compositionally biased region" description="Polar residues" evidence="1">
    <location>
        <begin position="581"/>
        <end position="597"/>
    </location>
</feature>
<feature type="compositionally biased region" description="Polar residues" evidence="1">
    <location>
        <begin position="646"/>
        <end position="659"/>
    </location>
</feature>
<keyword evidence="2" id="KW-0812">Transmembrane</keyword>
<feature type="transmembrane region" description="Helical" evidence="2">
    <location>
        <begin position="290"/>
        <end position="312"/>
    </location>
</feature>
<feature type="region of interest" description="Disordered" evidence="1">
    <location>
        <begin position="646"/>
        <end position="669"/>
    </location>
</feature>
<proteinExistence type="predicted"/>
<feature type="transmembrane region" description="Helical" evidence="2">
    <location>
        <begin position="257"/>
        <end position="284"/>
    </location>
</feature>
<evidence type="ECO:0000256" key="2">
    <source>
        <dbReference type="SAM" id="Phobius"/>
    </source>
</evidence>
<accession>A0ABX7YJM1</accession>
<name>A0ABX7YJM1_9STRE</name>
<feature type="transmembrane region" description="Helical" evidence="2">
    <location>
        <begin position="319"/>
        <end position="339"/>
    </location>
</feature>
<dbReference type="EMBL" id="CP073084">
    <property type="protein sequence ID" value="QUE53549.1"/>
    <property type="molecule type" value="Genomic_DNA"/>
</dbReference>
<protein>
    <recommendedName>
        <fullName evidence="5">Conjugal transfer protein</fullName>
    </recommendedName>
</protein>
<organism evidence="3 4">
    <name type="scientific">Streptococcus oriscaviae</name>
    <dbReference type="NCBI Taxonomy" id="2781599"/>
    <lineage>
        <taxon>Bacteria</taxon>
        <taxon>Bacillati</taxon>
        <taxon>Bacillota</taxon>
        <taxon>Bacilli</taxon>
        <taxon>Lactobacillales</taxon>
        <taxon>Streptococcaceae</taxon>
        <taxon>Streptococcus</taxon>
    </lineage>
</organism>
<reference evidence="3 4" key="1">
    <citation type="submission" date="2021-04" db="EMBL/GenBank/DDBJ databases">
        <title>Complete genome sequence of a novel Streptococcus species.</title>
        <authorList>
            <person name="Teng J.L.L."/>
        </authorList>
    </citation>
    <scope>NUCLEOTIDE SEQUENCE [LARGE SCALE GENOMIC DNA]</scope>
    <source>
        <strain evidence="3 4">HKU75</strain>
    </source>
</reference>
<feature type="transmembrane region" description="Helical" evidence="2">
    <location>
        <begin position="97"/>
        <end position="118"/>
    </location>
</feature>